<dbReference type="Proteomes" id="UP000549343">
    <property type="component" value="Unassembled WGS sequence"/>
</dbReference>
<evidence type="ECO:0000313" key="4">
    <source>
        <dbReference type="Proteomes" id="UP001501427"/>
    </source>
</evidence>
<dbReference type="PROSITE" id="PS51257">
    <property type="entry name" value="PROKAR_LIPOPROTEIN"/>
    <property type="match status" value="1"/>
</dbReference>
<dbReference type="EMBL" id="BAAAHD010000060">
    <property type="protein sequence ID" value="GAA0584932.1"/>
    <property type="molecule type" value="Genomic_DNA"/>
</dbReference>
<accession>A0A7W7II03</accession>
<keyword evidence="4" id="KW-1185">Reference proteome</keyword>
<evidence type="ECO:0008006" key="5">
    <source>
        <dbReference type="Google" id="ProtNLM"/>
    </source>
</evidence>
<reference evidence="1" key="4">
    <citation type="submission" date="2023-12" db="EMBL/GenBank/DDBJ databases">
        <authorList>
            <person name="Sun Q."/>
            <person name="Inoue M."/>
        </authorList>
    </citation>
    <scope>NUCLEOTIDE SEQUENCE</scope>
    <source>
        <strain evidence="1">JCM 10667</strain>
    </source>
</reference>
<sequence length="126" mass="12832">MRYGVLRALGGGAVVLGASGLLGGCGVVSAGPDPVCTDTKEAFQQYMTQVRSAPAADPAQWRQATEKLAGRLDELAEEAGDDDLEKALTAEADRLRAAAAAVGGGDVTQLNTVMSKTPARIGEVCG</sequence>
<dbReference type="AlphaFoldDB" id="A0A7W7II03"/>
<dbReference type="EMBL" id="JACHMV010000001">
    <property type="protein sequence ID" value="MBB4777301.1"/>
    <property type="molecule type" value="Genomic_DNA"/>
</dbReference>
<gene>
    <name evidence="2" type="ORF">F4557_005719</name>
    <name evidence="1" type="ORF">GCM10009546_54040</name>
</gene>
<dbReference type="RefSeq" id="WP_184887651.1">
    <property type="nucleotide sequence ID" value="NZ_BAAAHD010000060.1"/>
</dbReference>
<name>A0A7W7II03_9ACTN</name>
<dbReference type="Proteomes" id="UP001501427">
    <property type="component" value="Unassembled WGS sequence"/>
</dbReference>
<organism evidence="2 3">
    <name type="scientific">Actinomadura livida</name>
    <dbReference type="NCBI Taxonomy" id="79909"/>
    <lineage>
        <taxon>Bacteria</taxon>
        <taxon>Bacillati</taxon>
        <taxon>Actinomycetota</taxon>
        <taxon>Actinomycetes</taxon>
        <taxon>Streptosporangiales</taxon>
        <taxon>Thermomonosporaceae</taxon>
        <taxon>Actinomadura</taxon>
    </lineage>
</organism>
<protein>
    <recommendedName>
        <fullName evidence="5">Small secreted protein</fullName>
    </recommendedName>
</protein>
<reference evidence="4" key="2">
    <citation type="journal article" date="2019" name="Int. J. Syst. Evol. Microbiol.">
        <title>The Global Catalogue of Microorganisms (GCM) 10K type strain sequencing project: providing services to taxonomists for standard genome sequencing and annotation.</title>
        <authorList>
            <consortium name="The Broad Institute Genomics Platform"/>
            <consortium name="The Broad Institute Genome Sequencing Center for Infectious Disease"/>
            <person name="Wu L."/>
            <person name="Ma J."/>
        </authorList>
    </citation>
    <scope>NUCLEOTIDE SEQUENCE [LARGE SCALE GENOMIC DNA]</scope>
    <source>
        <strain evidence="4">JCM 10667</strain>
    </source>
</reference>
<evidence type="ECO:0000313" key="3">
    <source>
        <dbReference type="Proteomes" id="UP000549343"/>
    </source>
</evidence>
<comment type="caution">
    <text evidence="2">The sequence shown here is derived from an EMBL/GenBank/DDBJ whole genome shotgun (WGS) entry which is preliminary data.</text>
</comment>
<reference evidence="2 3" key="3">
    <citation type="submission" date="2020-08" db="EMBL/GenBank/DDBJ databases">
        <title>Sequencing the genomes of 1000 actinobacteria strains.</title>
        <authorList>
            <person name="Klenk H.-P."/>
        </authorList>
    </citation>
    <scope>NUCLEOTIDE SEQUENCE [LARGE SCALE GENOMIC DNA]</scope>
    <source>
        <strain evidence="2 3">DSM 44772</strain>
    </source>
</reference>
<evidence type="ECO:0000313" key="1">
    <source>
        <dbReference type="EMBL" id="GAA0584932.1"/>
    </source>
</evidence>
<reference evidence="1" key="1">
    <citation type="journal article" date="2014" name="Int. J. Syst. Evol. Microbiol.">
        <title>Complete genome of a new Firmicutes species belonging to the dominant human colonic microbiota ('Ruminococcus bicirculans') reveals two chromosomes and a selective capacity to utilize plant glucans.</title>
        <authorList>
            <consortium name="NISC Comparative Sequencing Program"/>
            <person name="Wegmann U."/>
            <person name="Louis P."/>
            <person name="Goesmann A."/>
            <person name="Henrissat B."/>
            <person name="Duncan S.H."/>
            <person name="Flint H.J."/>
        </authorList>
    </citation>
    <scope>NUCLEOTIDE SEQUENCE</scope>
    <source>
        <strain evidence="1">JCM 10667</strain>
    </source>
</reference>
<proteinExistence type="predicted"/>
<evidence type="ECO:0000313" key="2">
    <source>
        <dbReference type="EMBL" id="MBB4777301.1"/>
    </source>
</evidence>